<feature type="compositionally biased region" description="Low complexity" evidence="1">
    <location>
        <begin position="161"/>
        <end position="173"/>
    </location>
</feature>
<gene>
    <name evidence="3" type="ORF">BINO364_LOCUS14486</name>
</gene>
<dbReference type="OrthoDB" id="7474469at2759"/>
<evidence type="ECO:0000313" key="4">
    <source>
        <dbReference type="Proteomes" id="UP000838878"/>
    </source>
</evidence>
<dbReference type="Proteomes" id="UP000838878">
    <property type="component" value="Chromosome 8"/>
</dbReference>
<evidence type="ECO:0000256" key="1">
    <source>
        <dbReference type="SAM" id="MobiDB-lite"/>
    </source>
</evidence>
<sequence length="321" mass="36248">MLFGQRFKMAIFLPILFSILVLQTTSRAAPNVLVNKNIEEDPKLDNEPYGAAETINVDSKNENNERQKRYFDYNVELEYPPYNFDFNYPYPSRFNYNKRDESQNIGGYGTEGTLRYVLRYLQKIVRDIRQQSSVSHVPISTPTYIPLFYIPQVDCSCISNNNPPSPTNNNNNNQHTTKSPTNQETNTPELPDRLGPVNDDVDEDGNRPISLDPVEPSSPLDVPVPPVEHGSVQAGAKLPQNVPTTKRTPSNSPTLPSISKTEPPGLCEAAVLFCCLQPQITQKCFERQGCPDPSIYGNPCEPQTFRQILERVYTHVKQRNG</sequence>
<feature type="compositionally biased region" description="Low complexity" evidence="1">
    <location>
        <begin position="212"/>
        <end position="221"/>
    </location>
</feature>
<proteinExistence type="predicted"/>
<feature type="compositionally biased region" description="Polar residues" evidence="1">
    <location>
        <begin position="241"/>
        <end position="259"/>
    </location>
</feature>
<dbReference type="EMBL" id="OV170228">
    <property type="protein sequence ID" value="CAH0729397.1"/>
    <property type="molecule type" value="Genomic_DNA"/>
</dbReference>
<dbReference type="AlphaFoldDB" id="A0A8J9V110"/>
<evidence type="ECO:0000256" key="2">
    <source>
        <dbReference type="SAM" id="SignalP"/>
    </source>
</evidence>
<feature type="compositionally biased region" description="Polar residues" evidence="1">
    <location>
        <begin position="174"/>
        <end position="188"/>
    </location>
</feature>
<keyword evidence="2" id="KW-0732">Signal</keyword>
<name>A0A8J9V110_9NEOP</name>
<organism evidence="3 4">
    <name type="scientific">Brenthis ino</name>
    <name type="common">lesser marbled fritillary</name>
    <dbReference type="NCBI Taxonomy" id="405034"/>
    <lineage>
        <taxon>Eukaryota</taxon>
        <taxon>Metazoa</taxon>
        <taxon>Ecdysozoa</taxon>
        <taxon>Arthropoda</taxon>
        <taxon>Hexapoda</taxon>
        <taxon>Insecta</taxon>
        <taxon>Pterygota</taxon>
        <taxon>Neoptera</taxon>
        <taxon>Endopterygota</taxon>
        <taxon>Lepidoptera</taxon>
        <taxon>Glossata</taxon>
        <taxon>Ditrysia</taxon>
        <taxon>Papilionoidea</taxon>
        <taxon>Nymphalidae</taxon>
        <taxon>Heliconiinae</taxon>
        <taxon>Argynnini</taxon>
        <taxon>Brenthis</taxon>
    </lineage>
</organism>
<accession>A0A8J9V110</accession>
<keyword evidence="4" id="KW-1185">Reference proteome</keyword>
<feature type="chain" id="PRO_5035435017" evidence="2">
    <location>
        <begin position="29"/>
        <end position="321"/>
    </location>
</feature>
<reference evidence="3" key="1">
    <citation type="submission" date="2021-12" db="EMBL/GenBank/DDBJ databases">
        <authorList>
            <person name="Martin H S."/>
        </authorList>
    </citation>
    <scope>NUCLEOTIDE SEQUENCE</scope>
</reference>
<feature type="signal peptide" evidence="2">
    <location>
        <begin position="1"/>
        <end position="28"/>
    </location>
</feature>
<feature type="region of interest" description="Disordered" evidence="1">
    <location>
        <begin position="161"/>
        <end position="259"/>
    </location>
</feature>
<protein>
    <submittedName>
        <fullName evidence="3">Uncharacterized protein</fullName>
    </submittedName>
</protein>
<feature type="non-terminal residue" evidence="3">
    <location>
        <position position="321"/>
    </location>
</feature>
<evidence type="ECO:0000313" key="3">
    <source>
        <dbReference type="EMBL" id="CAH0729397.1"/>
    </source>
</evidence>